<organism evidence="1 2">
    <name type="scientific">Taklimakanibacter albus</name>
    <dbReference type="NCBI Taxonomy" id="2800327"/>
    <lineage>
        <taxon>Bacteria</taxon>
        <taxon>Pseudomonadati</taxon>
        <taxon>Pseudomonadota</taxon>
        <taxon>Alphaproteobacteria</taxon>
        <taxon>Hyphomicrobiales</taxon>
        <taxon>Aestuariivirgaceae</taxon>
        <taxon>Taklimakanibacter</taxon>
    </lineage>
</organism>
<protein>
    <submittedName>
        <fullName evidence="1">Proline dehydrogenase family protein</fullName>
    </submittedName>
</protein>
<dbReference type="EMBL" id="JAENHL010000004">
    <property type="protein sequence ID" value="MBK1865163.1"/>
    <property type="molecule type" value="Genomic_DNA"/>
</dbReference>
<keyword evidence="2" id="KW-1185">Reference proteome</keyword>
<proteinExistence type="predicted"/>
<sequence length="319" mass="35323">MKRLWQRGMIALARSSAVKDFMQGRDGMRKLAQRFVAGPDVASAFATAERLLDEKGIRTSFYYLGEYVDRLELVQENVDQKLAIAARLADADLDVHISVDPTQIGLQTDAEQVGPRARSIGRAIALASGGKPGLHCLMLDMEDASVVDVTLALHDDLRRLELPAAVTLQAYLRRTEGDLIRLIAAGAKARLVKGAFVGAKHVAFATEPEIKANYRKLVALMLSEEARESGFYPIIATHDDRIQAEALALARENGWPQSTYEFEMLLGVRSDVAEALAQQGERVRLYVPFGRDWWPYAIRRIGENPANGVLLARSLLARR</sequence>
<evidence type="ECO:0000313" key="1">
    <source>
        <dbReference type="EMBL" id="MBK1865163.1"/>
    </source>
</evidence>
<comment type="caution">
    <text evidence="1">The sequence shown here is derived from an EMBL/GenBank/DDBJ whole genome shotgun (WGS) entry which is preliminary data.</text>
</comment>
<dbReference type="Proteomes" id="UP000616151">
    <property type="component" value="Unassembled WGS sequence"/>
</dbReference>
<accession>A0ACC5QYA5</accession>
<evidence type="ECO:0000313" key="2">
    <source>
        <dbReference type="Proteomes" id="UP000616151"/>
    </source>
</evidence>
<reference evidence="1" key="1">
    <citation type="submission" date="2021-01" db="EMBL/GenBank/DDBJ databases">
        <authorList>
            <person name="Sun Q."/>
        </authorList>
    </citation>
    <scope>NUCLEOTIDE SEQUENCE</scope>
    <source>
        <strain evidence="1">YIM B02566</strain>
    </source>
</reference>
<name>A0ACC5QYA5_9HYPH</name>
<gene>
    <name evidence="1" type="ORF">JHL16_02270</name>
</gene>